<dbReference type="FunCoup" id="N1J8D2">
    <property type="interactions" value="497"/>
</dbReference>
<dbReference type="Gene3D" id="1.25.40.10">
    <property type="entry name" value="Tetratricopeptide repeat domain"/>
    <property type="match status" value="5"/>
</dbReference>
<accession>N1J8D2</accession>
<dbReference type="PANTHER" id="PTHR15704">
    <property type="entry name" value="SUPERKILLER 3 PROTEIN-RELATED"/>
    <property type="match status" value="1"/>
</dbReference>
<keyword evidence="1" id="KW-0677">Repeat</keyword>
<evidence type="ECO:0000256" key="4">
    <source>
        <dbReference type="SAM" id="MobiDB-lite"/>
    </source>
</evidence>
<sequence length="1423" mass="159013">MMGSKATMKAIDLAIKSEEFDVAIQKAQGLLATNPRTYLAFIFVGFAHCKLDQLEDAEKAYQAAIDIDRTSPQGWQGLIQIYEKKGAETIDKYQMAIMHLAEIFQAADNKNKCQILVDKFIEFAKNKCTNIQFKKAQEILLPTSPIFDFLEGSIPHPSLTYQSMAQITEFHEKECINKLIGERRTRLGAKISQVTAEVTQEILAASDLELIYSKIIDWSNDDDVRRQYEEKLIQRMLDLMITLPNGPLKAEKRAKIIEMATGIVIIKHPFKLAWDIYLEWQDFSKFQDFDGNVLREYCAFFPAVGLAQVLRGFMGSELSPHPFVPPQQQMPENPSHKEQASDSEDNETVDGGVSLDQYMGDADRLLLMTDGMLDASRSILAHRIMGEYYQHLEEYESAVELLRNGQKLVKEESTKTGITFENSVNHITALLGTALVYHQSPKNHPEAKALFQKLLEKDPTSTPALIGIGLIYEEEQNFTAAVVFFERALQKDPSNIRVRVEAAWVKALHGSFQAGKSELSECLLEIEGKDTRHRDLIAQTKYRIGICIWNIDASFASRKDRNGAYAYFLAALKANISFAPAYTSLGIFYADYNNDNKRSRKCFQKAFELSSSEVEAAERLAKILAEERDWEIVEIVSRRVIESGKIKLAPGSKKKGTSWPFAALAVAELNKQEYAKSIVSFQSALRITPTDYHSWVGLGESYYNCGKYIAATKALKFAIDLESKIDKLIIGETWFAKHMLANVKRELGDFDDAISGYQSVLSERPGEYGVLTALIQVLVESAHDSIEKGLFGCAIKRAVETINVALTLAKTRPNTFNLWKAAGDACCIFSQIQGRLSEFPSNNVKELLQADDHNEAYDLFSDIDGIGLDVAFATGLYSCDETNGLNLTKCLHASILAYKRAIYASAHDTHAQAVAYYNLGWAEYRAHICLCCRIKKRSTRFLKASVQCFKRSIELEASNAEFWNALGVATSEINAKISQHSFIRSLYLNERSAPSWTNLGTLYMLQNDYLLANEAFTRAQSSDPDYAHAWVGQGILALILTGDESEAHLLFTHAIEISGSSSLITKRQHLKSSFKRLLSSNTAPKASSFVQLLLTLRQLESMAPDDLVFRHLNAIFLERLNEKEYALEILGSICNAVDVDYELTESPESLLRFSLAKADLSRCQLSTGLYEEAIETGETALELSTESIDNKLSSDSQRRCRLSAHLTLGLSHHFLGASSTALKHFLSALEESGDCTDTVCLLAQVLWAMNNEESRNSARNYLFNSIEGNPDHVQSVLLLGIIALVENDKESLEAVTASLYEIRTTSNLSAIEKCQVEEVLWGIASVSNSRLEKEAIIEAQKDVFLYPYQPIGWSRLSDFKYNKYTATMALKTALKAQSPQDNSDAFQLSRVFAASGKLGDAHTAINIAPWNIDGWKSLSAALS</sequence>
<keyword evidence="6" id="KW-1185">Reference proteome</keyword>
<evidence type="ECO:0000256" key="2">
    <source>
        <dbReference type="ARBA" id="ARBA00022803"/>
    </source>
</evidence>
<dbReference type="InterPro" id="IPR039226">
    <property type="entry name" value="Ski3/TTC37"/>
</dbReference>
<dbReference type="InterPro" id="IPR019734">
    <property type="entry name" value="TPR_rpt"/>
</dbReference>
<evidence type="ECO:0000313" key="5">
    <source>
        <dbReference type="EMBL" id="CCU75814.1"/>
    </source>
</evidence>
<evidence type="ECO:0000256" key="1">
    <source>
        <dbReference type="ARBA" id="ARBA00022737"/>
    </source>
</evidence>
<dbReference type="PROSITE" id="PS50005">
    <property type="entry name" value="TPR"/>
    <property type="match status" value="2"/>
</dbReference>
<dbReference type="SUPFAM" id="SSF48452">
    <property type="entry name" value="TPR-like"/>
    <property type="match status" value="4"/>
</dbReference>
<dbReference type="GO" id="GO:0006401">
    <property type="term" value="P:RNA catabolic process"/>
    <property type="evidence" value="ECO:0007669"/>
    <property type="project" value="InterPro"/>
</dbReference>
<dbReference type="InterPro" id="IPR011990">
    <property type="entry name" value="TPR-like_helical_dom_sf"/>
</dbReference>
<feature type="repeat" description="TPR" evidence="3">
    <location>
        <begin position="462"/>
        <end position="495"/>
    </location>
</feature>
<name>N1J8D2_BLUG1</name>
<dbReference type="OrthoDB" id="421075at2759"/>
<feature type="repeat" description="TPR" evidence="3">
    <location>
        <begin position="993"/>
        <end position="1026"/>
    </location>
</feature>
<keyword evidence="2 3" id="KW-0802">TPR repeat</keyword>
<dbReference type="eggNOG" id="KOG1127">
    <property type="taxonomic scope" value="Eukaryota"/>
</dbReference>
<dbReference type="STRING" id="546991.N1J8D2"/>
<dbReference type="InParanoid" id="N1J8D2"/>
<dbReference type="Proteomes" id="UP000015441">
    <property type="component" value="Unassembled WGS sequence"/>
</dbReference>
<organism evidence="5 6">
    <name type="scientific">Blumeria graminis f. sp. hordei (strain DH14)</name>
    <name type="common">Barley powdery mildew</name>
    <name type="synonym">Oidium monilioides f. sp. hordei</name>
    <dbReference type="NCBI Taxonomy" id="546991"/>
    <lineage>
        <taxon>Eukaryota</taxon>
        <taxon>Fungi</taxon>
        <taxon>Dikarya</taxon>
        <taxon>Ascomycota</taxon>
        <taxon>Pezizomycotina</taxon>
        <taxon>Leotiomycetes</taxon>
        <taxon>Erysiphales</taxon>
        <taxon>Erysiphaceae</taxon>
        <taxon>Blumeria</taxon>
        <taxon>Blumeria hordei</taxon>
    </lineage>
</organism>
<comment type="caution">
    <text evidence="5">The sequence shown here is derived from an EMBL/GenBank/DDBJ whole genome shotgun (WGS) entry which is preliminary data.</text>
</comment>
<protein>
    <submittedName>
        <fullName evidence="5">Translation repressor/antiviral protein Ski3</fullName>
    </submittedName>
</protein>
<dbReference type="PANTHER" id="PTHR15704:SF7">
    <property type="entry name" value="SUPERKILLER COMPLEX PROTEIN 3"/>
    <property type="match status" value="1"/>
</dbReference>
<dbReference type="SMART" id="SM00028">
    <property type="entry name" value="TPR"/>
    <property type="match status" value="11"/>
</dbReference>
<dbReference type="InterPro" id="IPR040962">
    <property type="entry name" value="TPR_22"/>
</dbReference>
<dbReference type="Pfam" id="PF13432">
    <property type="entry name" value="TPR_16"/>
    <property type="match status" value="3"/>
</dbReference>
<dbReference type="GO" id="GO:0055087">
    <property type="term" value="C:Ski complex"/>
    <property type="evidence" value="ECO:0007669"/>
    <property type="project" value="InterPro"/>
</dbReference>
<proteinExistence type="predicted"/>
<reference evidence="5 6" key="1">
    <citation type="journal article" date="2010" name="Science">
        <title>Genome expansion and gene loss in powdery mildew fungi reveal tradeoffs in extreme parasitism.</title>
        <authorList>
            <person name="Spanu P.D."/>
            <person name="Abbott J.C."/>
            <person name="Amselem J."/>
            <person name="Burgis T.A."/>
            <person name="Soanes D.M."/>
            <person name="Stueber K."/>
            <person name="Ver Loren van Themaat E."/>
            <person name="Brown J.K.M."/>
            <person name="Butcher S.A."/>
            <person name="Gurr S.J."/>
            <person name="Lebrun M.-H."/>
            <person name="Ridout C.J."/>
            <person name="Schulze-Lefert P."/>
            <person name="Talbot N.J."/>
            <person name="Ahmadinejad N."/>
            <person name="Ametz C."/>
            <person name="Barton G.R."/>
            <person name="Benjdia M."/>
            <person name="Bidzinski P."/>
            <person name="Bindschedler L.V."/>
            <person name="Both M."/>
            <person name="Brewer M.T."/>
            <person name="Cadle-Davidson L."/>
            <person name="Cadle-Davidson M.M."/>
            <person name="Collemare J."/>
            <person name="Cramer R."/>
            <person name="Frenkel O."/>
            <person name="Godfrey D."/>
            <person name="Harriman J."/>
            <person name="Hoede C."/>
            <person name="King B.C."/>
            <person name="Klages S."/>
            <person name="Kleemann J."/>
            <person name="Knoll D."/>
            <person name="Koti P.S."/>
            <person name="Kreplak J."/>
            <person name="Lopez-Ruiz F.J."/>
            <person name="Lu X."/>
            <person name="Maekawa T."/>
            <person name="Mahanil S."/>
            <person name="Micali C."/>
            <person name="Milgroom M.G."/>
            <person name="Montana G."/>
            <person name="Noir S."/>
            <person name="O'Connell R.J."/>
            <person name="Oberhaensli S."/>
            <person name="Parlange F."/>
            <person name="Pedersen C."/>
            <person name="Quesneville H."/>
            <person name="Reinhardt R."/>
            <person name="Rott M."/>
            <person name="Sacristan S."/>
            <person name="Schmidt S.M."/>
            <person name="Schoen M."/>
            <person name="Skamnioti P."/>
            <person name="Sommer H."/>
            <person name="Stephens A."/>
            <person name="Takahara H."/>
            <person name="Thordal-Christensen H."/>
            <person name="Vigouroux M."/>
            <person name="Wessling R."/>
            <person name="Wicker T."/>
            <person name="Panstruga R."/>
        </authorList>
    </citation>
    <scope>NUCLEOTIDE SEQUENCE [LARGE SCALE GENOMIC DNA]</scope>
    <source>
        <strain evidence="5">DH14</strain>
    </source>
</reference>
<feature type="region of interest" description="Disordered" evidence="4">
    <location>
        <begin position="321"/>
        <end position="352"/>
    </location>
</feature>
<gene>
    <name evidence="5" type="ORF">BGHDH14_bgh04191</name>
</gene>
<dbReference type="Pfam" id="PF18833">
    <property type="entry name" value="TPR_22"/>
    <property type="match status" value="1"/>
</dbReference>
<dbReference type="HOGENOM" id="CLU_001688_2_0_1"/>
<evidence type="ECO:0000256" key="3">
    <source>
        <dbReference type="PROSITE-ProRule" id="PRU00339"/>
    </source>
</evidence>
<dbReference type="EMBL" id="CAUH01001677">
    <property type="protein sequence ID" value="CCU75814.1"/>
    <property type="molecule type" value="Genomic_DNA"/>
</dbReference>
<evidence type="ECO:0000313" key="6">
    <source>
        <dbReference type="Proteomes" id="UP000015441"/>
    </source>
</evidence>